<organism evidence="13 14">
    <name type="scientific">Microbacterium allomyrinae</name>
    <dbReference type="NCBI Taxonomy" id="2830666"/>
    <lineage>
        <taxon>Bacteria</taxon>
        <taxon>Bacillati</taxon>
        <taxon>Actinomycetota</taxon>
        <taxon>Actinomycetes</taxon>
        <taxon>Micrococcales</taxon>
        <taxon>Microbacteriaceae</taxon>
        <taxon>Microbacterium</taxon>
    </lineage>
</organism>
<name>A0A9X1LS44_9MICO</name>
<evidence type="ECO:0000256" key="10">
    <source>
        <dbReference type="ARBA" id="ARBA00030803"/>
    </source>
</evidence>
<sequence>MNEQEFAELAAGYALNALSPEDLRTFETERAHHPEWEHWIISDAATAAELAPGAGEAAPPLTTRSALLSRIATMPQLPDAEASVAAAAIDAGDEIAETATPDPMIDPSPTTTTIQAVSRRNWTRGLLALAASFVVLVVLGFGAASINEIANRPAAVVALNDIEAAPDAQSATVAVTGGGTATAHWAPSIGKAVVVTNGIAEIPEDEVFELWWVGDEGAVSAGTFEAGSDGSTTVLMDGEWAQDAAIAVTVEPDGGAPDGIPTTEPIVVIPTA</sequence>
<dbReference type="Proteomes" id="UP001139354">
    <property type="component" value="Unassembled WGS sequence"/>
</dbReference>
<evidence type="ECO:0000256" key="11">
    <source>
        <dbReference type="SAM" id="Phobius"/>
    </source>
</evidence>
<dbReference type="AlphaFoldDB" id="A0A9X1LS44"/>
<dbReference type="GO" id="GO:0005886">
    <property type="term" value="C:plasma membrane"/>
    <property type="evidence" value="ECO:0007669"/>
    <property type="project" value="UniProtKB-SubCell"/>
</dbReference>
<dbReference type="InterPro" id="IPR041916">
    <property type="entry name" value="Anti_sigma_zinc_sf"/>
</dbReference>
<keyword evidence="3" id="KW-1003">Cell membrane</keyword>
<evidence type="ECO:0000313" key="14">
    <source>
        <dbReference type="Proteomes" id="UP001139354"/>
    </source>
</evidence>
<dbReference type="GO" id="GO:0006417">
    <property type="term" value="P:regulation of translation"/>
    <property type="evidence" value="ECO:0007669"/>
    <property type="project" value="TreeGrafter"/>
</dbReference>
<feature type="domain" description="Anti-sigma K factor RskA C-terminal" evidence="12">
    <location>
        <begin position="127"/>
        <end position="266"/>
    </location>
</feature>
<evidence type="ECO:0000313" key="13">
    <source>
        <dbReference type="EMBL" id="MCC2030994.1"/>
    </source>
</evidence>
<reference evidence="13" key="1">
    <citation type="submission" date="2021-04" db="EMBL/GenBank/DDBJ databases">
        <title>Microbacterium tenobrionis sp. nov. and Microbacterium allomyrinae sp. nov., isolated from larvae of Tenobrio molitor and Allomyrina dichotoma, respectively.</title>
        <authorList>
            <person name="Lee S.D."/>
        </authorList>
    </citation>
    <scope>NUCLEOTIDE SEQUENCE</scope>
    <source>
        <strain evidence="13">BWT-G7</strain>
    </source>
</reference>
<keyword evidence="7 11" id="KW-0472">Membrane</keyword>
<evidence type="ECO:0000256" key="9">
    <source>
        <dbReference type="ARBA" id="ARBA00029829"/>
    </source>
</evidence>
<keyword evidence="6" id="KW-0805">Transcription regulation</keyword>
<dbReference type="GO" id="GO:0016989">
    <property type="term" value="F:sigma factor antagonist activity"/>
    <property type="evidence" value="ECO:0007669"/>
    <property type="project" value="TreeGrafter"/>
</dbReference>
<proteinExistence type="predicted"/>
<dbReference type="RefSeq" id="WP_229382876.1">
    <property type="nucleotide sequence ID" value="NZ_JAGTTN010000001.1"/>
</dbReference>
<comment type="subcellular location">
    <subcellularLocation>
        <location evidence="2">Cell membrane</location>
    </subcellularLocation>
    <subcellularLocation>
        <location evidence="1">Membrane</location>
        <topology evidence="1">Single-pass membrane protein</topology>
    </subcellularLocation>
</comment>
<dbReference type="InterPro" id="IPR018764">
    <property type="entry name" value="RskA_C"/>
</dbReference>
<protein>
    <recommendedName>
        <fullName evidence="10">Regulator of SigK</fullName>
    </recommendedName>
    <alternativeName>
        <fullName evidence="9">Sigma-K anti-sigma factor RskA</fullName>
    </alternativeName>
</protein>
<keyword evidence="8" id="KW-0804">Transcription</keyword>
<dbReference type="Pfam" id="PF10099">
    <property type="entry name" value="RskA_C"/>
    <property type="match status" value="1"/>
</dbReference>
<evidence type="ECO:0000256" key="2">
    <source>
        <dbReference type="ARBA" id="ARBA00004236"/>
    </source>
</evidence>
<feature type="transmembrane region" description="Helical" evidence="11">
    <location>
        <begin position="126"/>
        <end position="146"/>
    </location>
</feature>
<keyword evidence="14" id="KW-1185">Reference proteome</keyword>
<evidence type="ECO:0000256" key="3">
    <source>
        <dbReference type="ARBA" id="ARBA00022475"/>
    </source>
</evidence>
<dbReference type="InterPro" id="IPR051474">
    <property type="entry name" value="Anti-sigma-K/W_factor"/>
</dbReference>
<keyword evidence="4 11" id="KW-0812">Transmembrane</keyword>
<dbReference type="EMBL" id="JAGTTN010000001">
    <property type="protein sequence ID" value="MCC2030994.1"/>
    <property type="molecule type" value="Genomic_DNA"/>
</dbReference>
<dbReference type="PANTHER" id="PTHR37461">
    <property type="entry name" value="ANTI-SIGMA-K FACTOR RSKA"/>
    <property type="match status" value="1"/>
</dbReference>
<evidence type="ECO:0000256" key="6">
    <source>
        <dbReference type="ARBA" id="ARBA00023015"/>
    </source>
</evidence>
<evidence type="ECO:0000256" key="8">
    <source>
        <dbReference type="ARBA" id="ARBA00023163"/>
    </source>
</evidence>
<dbReference type="PANTHER" id="PTHR37461:SF1">
    <property type="entry name" value="ANTI-SIGMA-K FACTOR RSKA"/>
    <property type="match status" value="1"/>
</dbReference>
<evidence type="ECO:0000259" key="12">
    <source>
        <dbReference type="Pfam" id="PF10099"/>
    </source>
</evidence>
<gene>
    <name evidence="13" type="ORF">KEC57_02220</name>
</gene>
<evidence type="ECO:0000256" key="7">
    <source>
        <dbReference type="ARBA" id="ARBA00023136"/>
    </source>
</evidence>
<keyword evidence="5 11" id="KW-1133">Transmembrane helix</keyword>
<accession>A0A9X1LS44</accession>
<evidence type="ECO:0000256" key="1">
    <source>
        <dbReference type="ARBA" id="ARBA00004167"/>
    </source>
</evidence>
<evidence type="ECO:0000256" key="5">
    <source>
        <dbReference type="ARBA" id="ARBA00022989"/>
    </source>
</evidence>
<comment type="caution">
    <text evidence="13">The sequence shown here is derived from an EMBL/GenBank/DDBJ whole genome shotgun (WGS) entry which is preliminary data.</text>
</comment>
<evidence type="ECO:0000256" key="4">
    <source>
        <dbReference type="ARBA" id="ARBA00022692"/>
    </source>
</evidence>
<dbReference type="Gene3D" id="1.10.10.1320">
    <property type="entry name" value="Anti-sigma factor, zinc-finger domain"/>
    <property type="match status" value="1"/>
</dbReference>